<name>A0A317SHB2_9PEZI</name>
<gene>
    <name evidence="1" type="ORF">C7212DRAFT_331614</name>
</gene>
<dbReference type="Proteomes" id="UP000246991">
    <property type="component" value="Unassembled WGS sequence"/>
</dbReference>
<reference evidence="1 2" key="1">
    <citation type="submission" date="2018-03" db="EMBL/GenBank/DDBJ databases">
        <title>Genomes of Pezizomycetes fungi and the evolution of truffles.</title>
        <authorList>
            <person name="Murat C."/>
            <person name="Payen T."/>
            <person name="Noel B."/>
            <person name="Kuo A."/>
            <person name="Martin F.M."/>
        </authorList>
    </citation>
    <scope>NUCLEOTIDE SEQUENCE [LARGE SCALE GENOMIC DNA]</scope>
    <source>
        <strain evidence="1">091103-1</strain>
    </source>
</reference>
<evidence type="ECO:0000313" key="1">
    <source>
        <dbReference type="EMBL" id="PWW73638.1"/>
    </source>
</evidence>
<accession>A0A317SHB2</accession>
<comment type="caution">
    <text evidence="1">The sequence shown here is derived from an EMBL/GenBank/DDBJ whole genome shotgun (WGS) entry which is preliminary data.</text>
</comment>
<dbReference type="AlphaFoldDB" id="A0A317SHB2"/>
<dbReference type="EMBL" id="PYWC01000076">
    <property type="protein sequence ID" value="PWW73638.1"/>
    <property type="molecule type" value="Genomic_DNA"/>
</dbReference>
<evidence type="ECO:0000313" key="2">
    <source>
        <dbReference type="Proteomes" id="UP000246991"/>
    </source>
</evidence>
<dbReference type="STRING" id="42249.A0A317SHB2"/>
<organism evidence="1 2">
    <name type="scientific">Tuber magnatum</name>
    <name type="common">white Piedmont truffle</name>
    <dbReference type="NCBI Taxonomy" id="42249"/>
    <lineage>
        <taxon>Eukaryota</taxon>
        <taxon>Fungi</taxon>
        <taxon>Dikarya</taxon>
        <taxon>Ascomycota</taxon>
        <taxon>Pezizomycotina</taxon>
        <taxon>Pezizomycetes</taxon>
        <taxon>Pezizales</taxon>
        <taxon>Tuberaceae</taxon>
        <taxon>Tuber</taxon>
    </lineage>
</organism>
<keyword evidence="2" id="KW-1185">Reference proteome</keyword>
<proteinExistence type="predicted"/>
<sequence>MEVRVCGWRVEKEEEKKGRVDWERFKAELKITEKWKRWEERVEKQRNREELEKLIEEVEGWIKGKIEECRERRKWKWKNKKCFKWVKGDRDLVQNLPEIEWEEGKRVVGEEEKGREMIRGLGKREEREQEREGFWERVELEEEEVEECLKKQGNRKAAGEDEIGGKVWKEIWEEGKGRKVITGLLKWSLEIGYVPKQFRRALGVVIRKLRKEDYGKLERTIWGEKRE</sequence>
<protein>
    <submittedName>
        <fullName evidence="1">Uncharacterized protein</fullName>
    </submittedName>
</protein>